<keyword evidence="15" id="KW-1185">Reference proteome</keyword>
<evidence type="ECO:0000256" key="10">
    <source>
        <dbReference type="RuleBase" id="RU361198"/>
    </source>
</evidence>
<dbReference type="Pfam" id="PF07477">
    <property type="entry name" value="Glyco_hydro_67C"/>
    <property type="match status" value="1"/>
</dbReference>
<dbReference type="SUPFAM" id="SSF51445">
    <property type="entry name" value="(Trans)glycosidases"/>
    <property type="match status" value="1"/>
</dbReference>
<dbReference type="OrthoDB" id="339499at2"/>
<protein>
    <recommendedName>
        <fullName evidence="10">Xylan alpha-1,2-glucuronidase</fullName>
        <ecNumber evidence="10">3.2.1.131</ecNumber>
    </recommendedName>
</protein>
<evidence type="ECO:0000259" key="12">
    <source>
        <dbReference type="Pfam" id="PF07477"/>
    </source>
</evidence>
<evidence type="ECO:0000256" key="2">
    <source>
        <dbReference type="ARBA" id="ARBA00022651"/>
    </source>
</evidence>
<dbReference type="GO" id="GO:0033939">
    <property type="term" value="F:xylan alpha-1,2-glucuronosidase activity"/>
    <property type="evidence" value="ECO:0007669"/>
    <property type="project" value="UniProtKB-EC"/>
</dbReference>
<feature type="domain" description="Glycosyl hydrolase family 67 catalytic" evidence="13">
    <location>
        <begin position="136"/>
        <end position="461"/>
    </location>
</feature>
<evidence type="ECO:0000256" key="9">
    <source>
        <dbReference type="PIRSR" id="PIRSR029900-1"/>
    </source>
</evidence>
<accession>E0IFB3</accession>
<dbReference type="InterPro" id="IPR017853">
    <property type="entry name" value="GH"/>
</dbReference>
<dbReference type="Proteomes" id="UP000005387">
    <property type="component" value="Unassembled WGS sequence"/>
</dbReference>
<evidence type="ECO:0000313" key="15">
    <source>
        <dbReference type="Proteomes" id="UP000005387"/>
    </source>
</evidence>
<sequence length="687" mass="76875">MGSQQAKDTSGYKAWLALHARADEAQRKREAARYDWLAACEQHDTIAAAVSELRNGIRSILGQELREIDPNRIEQGIVIGTFDGNERIRALCGDASEQLGAEGFAIRASEGLMAIGANTPSGVLYGVFHLLRLLALGELTENLSVMERPANGLRMINQWDNIDGSIERGYAGQSIFYANDAIAFQPERVRDYARLLASVGLNAIAINNVNVHRLESGFITEPLLSRIAELAAIFRVYGIRLYLSVNFASPIEVGGLPTADPLAQDVRLWWKERADDIYRAIPDFGGFLVKADSENRPGPFTYGRNHADGANMLAEALAPYGGLVIWRCFVYDCKQDWRDRTTDRARAAYDHFMPLDGTFHPNVLLQIKNGPMDFQVREPVSPLFGAMERTNQLIEFQITQEYTGQQRHLCYLVPQWKAVLDFETFACHEGAPVKRIVDGTVFGRPYGGFAAVSNIGCDENWTGHPLAQANLYGYGRLAWNPELSAETIAAEWAAQAIGPDPQAVDTICTMLLESLDIYESYTAPLGVGWMVNPEHHYGPNVDGYEYDKWGTYHFADRYGIGVDRTVASGTGYAGQYIGDNAKAFESLDRCPDELLLFFHHVPYTHKLQSGVTVIQHIYNTHFDGAERAGELARKWQSLRHLMPDGLYLAAEARLLEQAEHAKEWRDRINTYFYRKSGIADAWGRTIY</sequence>
<dbReference type="PANTHER" id="PTHR39207:SF1">
    <property type="entry name" value="ALPHA-GLUCURONIDASE A"/>
    <property type="match status" value="1"/>
</dbReference>
<dbReference type="eggNOG" id="COG3661">
    <property type="taxonomic scope" value="Bacteria"/>
</dbReference>
<evidence type="ECO:0000256" key="8">
    <source>
        <dbReference type="PIRNR" id="PIRNR029900"/>
    </source>
</evidence>
<dbReference type="InterPro" id="IPR037054">
    <property type="entry name" value="A-glucoronidase_C_sf"/>
</dbReference>
<dbReference type="EMBL" id="AEDD01000013">
    <property type="protein sequence ID" value="EFM08889.1"/>
    <property type="molecule type" value="Genomic_DNA"/>
</dbReference>
<dbReference type="Gene3D" id="3.90.1330.10">
    <property type="entry name" value="Alpha-glucuronidase, C-terminal domain"/>
    <property type="match status" value="1"/>
</dbReference>
<evidence type="ECO:0000259" key="11">
    <source>
        <dbReference type="Pfam" id="PF03648"/>
    </source>
</evidence>
<evidence type="ECO:0000256" key="4">
    <source>
        <dbReference type="ARBA" id="ARBA00023277"/>
    </source>
</evidence>
<evidence type="ECO:0000256" key="1">
    <source>
        <dbReference type="ARBA" id="ARBA00008833"/>
    </source>
</evidence>
<feature type="domain" description="Alpha glucuronidase N-terminal" evidence="11">
    <location>
        <begin position="15"/>
        <end position="130"/>
    </location>
</feature>
<evidence type="ECO:0000313" key="14">
    <source>
        <dbReference type="EMBL" id="EFM08889.1"/>
    </source>
</evidence>
<keyword evidence="3 8" id="KW-0378">Hydrolase</keyword>
<gene>
    <name evidence="14" type="ORF">PaecuDRAFT_4354</name>
</gene>
<comment type="similarity">
    <text evidence="1 8 10">Belongs to the glycosyl hydrolase 67 family.</text>
</comment>
<comment type="catalytic activity">
    <reaction evidence="7 10">
        <text>Hydrolysis of (1-&gt;2)-alpha-D-(4-O-methyl)glucuronosyl links in the main chain of hardwood xylans.</text>
        <dbReference type="EC" id="3.2.1.131"/>
    </reaction>
</comment>
<evidence type="ECO:0000256" key="7">
    <source>
        <dbReference type="ARBA" id="ARBA00052795"/>
    </source>
</evidence>
<dbReference type="InterPro" id="IPR005154">
    <property type="entry name" value="Glyco_hydro_67_aGlcAse_N"/>
</dbReference>
<evidence type="ECO:0000256" key="3">
    <source>
        <dbReference type="ARBA" id="ARBA00022801"/>
    </source>
</evidence>
<dbReference type="FunFam" id="3.20.20.80:FF:000096">
    <property type="entry name" value="Xylan alpha-1,2-glucuronidase"/>
    <property type="match status" value="1"/>
</dbReference>
<keyword evidence="5 8" id="KW-0326">Glycosidase</keyword>
<keyword evidence="2 8" id="KW-0858">Xylan degradation</keyword>
<evidence type="ECO:0000256" key="5">
    <source>
        <dbReference type="ARBA" id="ARBA00023295"/>
    </source>
</evidence>
<feature type="active site" description="Proton donor" evidence="9">
    <location>
        <position position="294"/>
    </location>
</feature>
<reference evidence="14 15" key="1">
    <citation type="submission" date="2010-07" db="EMBL/GenBank/DDBJ databases">
        <title>The draft genome of Paenibacillus curdlanolyticus YK9.</title>
        <authorList>
            <consortium name="US DOE Joint Genome Institute (JGI-PGF)"/>
            <person name="Lucas S."/>
            <person name="Copeland A."/>
            <person name="Lapidus A."/>
            <person name="Cheng J.-F."/>
            <person name="Bruce D."/>
            <person name="Goodwin L."/>
            <person name="Pitluck S."/>
            <person name="Land M.L."/>
            <person name="Hauser L."/>
            <person name="Chang Y.-J."/>
            <person name="Jeffries C."/>
            <person name="Anderson I.J."/>
            <person name="Johnson E."/>
            <person name="Loganathan U."/>
            <person name="Mulhopadhyay B."/>
            <person name="Kyrpides N."/>
            <person name="Woyke T.J."/>
        </authorList>
    </citation>
    <scope>NUCLEOTIDE SEQUENCE [LARGE SCALE GENOMIC DNA]</scope>
    <source>
        <strain evidence="14 15">YK9</strain>
    </source>
</reference>
<feature type="domain" description="Glycosyl hydrolase family 67 C-terminal" evidence="12">
    <location>
        <begin position="462"/>
        <end position="684"/>
    </location>
</feature>
<evidence type="ECO:0000259" key="13">
    <source>
        <dbReference type="Pfam" id="PF07488"/>
    </source>
</evidence>
<dbReference type="Gene3D" id="3.30.379.10">
    <property type="entry name" value="Chitobiase/beta-hexosaminidase domain 2-like"/>
    <property type="match status" value="1"/>
</dbReference>
<dbReference type="PIRSF" id="PIRSF029900">
    <property type="entry name" value="Alpha-glucuronds"/>
    <property type="match status" value="1"/>
</dbReference>
<feature type="active site" description="Proton acceptor" evidence="9">
    <location>
        <position position="401"/>
    </location>
</feature>
<dbReference type="STRING" id="717606.PaecuDRAFT_4354"/>
<dbReference type="InterPro" id="IPR011099">
    <property type="entry name" value="Glyco_hydro_67_C"/>
</dbReference>
<dbReference type="InterPro" id="IPR029018">
    <property type="entry name" value="Hex-like_dom2"/>
</dbReference>
<dbReference type="GO" id="GO:0046559">
    <property type="term" value="F:alpha-glucuronidase activity"/>
    <property type="evidence" value="ECO:0007669"/>
    <property type="project" value="InterPro"/>
</dbReference>
<dbReference type="Gene3D" id="3.20.20.80">
    <property type="entry name" value="Glycosidases"/>
    <property type="match status" value="1"/>
</dbReference>
<dbReference type="PANTHER" id="PTHR39207">
    <property type="entry name" value="ALPHA-GLUCURONIDASE A"/>
    <property type="match status" value="1"/>
</dbReference>
<dbReference type="Pfam" id="PF03648">
    <property type="entry name" value="Glyco_hydro_67N"/>
    <property type="match status" value="1"/>
</dbReference>
<dbReference type="InterPro" id="IPR011100">
    <property type="entry name" value="Glyco_hydro_67_cat"/>
</dbReference>
<comment type="subunit">
    <text evidence="10">Homodimer.</text>
</comment>
<name>E0IFB3_9BACL</name>
<evidence type="ECO:0000256" key="6">
    <source>
        <dbReference type="ARBA" id="ARBA00023326"/>
    </source>
</evidence>
<dbReference type="AlphaFoldDB" id="E0IFB3"/>
<keyword evidence="6 10" id="KW-0624">Polysaccharide degradation</keyword>
<proteinExistence type="inferred from homology"/>
<keyword evidence="4 10" id="KW-0119">Carbohydrate metabolism</keyword>
<dbReference type="EC" id="3.2.1.131" evidence="10"/>
<dbReference type="GO" id="GO:0005576">
    <property type="term" value="C:extracellular region"/>
    <property type="evidence" value="ECO:0007669"/>
    <property type="project" value="InterPro"/>
</dbReference>
<dbReference type="RefSeq" id="WP_006040337.1">
    <property type="nucleotide sequence ID" value="NZ_AEDD01000013.1"/>
</dbReference>
<dbReference type="SUPFAM" id="SSF55545">
    <property type="entry name" value="beta-N-acetylhexosaminidase-like domain"/>
    <property type="match status" value="1"/>
</dbReference>
<dbReference type="InterPro" id="IPR011395">
    <property type="entry name" value="Glyco_hydro_67_aGlcAse"/>
</dbReference>
<dbReference type="Pfam" id="PF07488">
    <property type="entry name" value="Glyco_hydro_67M"/>
    <property type="match status" value="1"/>
</dbReference>
<feature type="active site" description="Proton acceptor" evidence="9">
    <location>
        <position position="373"/>
    </location>
</feature>
<organism evidence="14 15">
    <name type="scientific">Paenibacillus curdlanolyticus YK9</name>
    <dbReference type="NCBI Taxonomy" id="717606"/>
    <lineage>
        <taxon>Bacteria</taxon>
        <taxon>Bacillati</taxon>
        <taxon>Bacillota</taxon>
        <taxon>Bacilli</taxon>
        <taxon>Bacillales</taxon>
        <taxon>Paenibacillaceae</taxon>
        <taxon>Paenibacillus</taxon>
    </lineage>
</organism>
<dbReference type="GO" id="GO:2000886">
    <property type="term" value="P:glucuronoxylan catabolic process"/>
    <property type="evidence" value="ECO:0007669"/>
    <property type="project" value="UniProtKB-ARBA"/>
</dbReference>